<accession>A0A0B2VMK6</accession>
<protein>
    <submittedName>
        <fullName evidence="2">Uncharacterized protein</fullName>
    </submittedName>
</protein>
<reference evidence="2 3" key="1">
    <citation type="submission" date="2014-11" db="EMBL/GenBank/DDBJ databases">
        <title>Genetic blueprint of the zoonotic pathogen Toxocara canis.</title>
        <authorList>
            <person name="Zhu X.-Q."/>
            <person name="Korhonen P.K."/>
            <person name="Cai H."/>
            <person name="Young N.D."/>
            <person name="Nejsum P."/>
            <person name="von Samson-Himmelstjerna G."/>
            <person name="Boag P.R."/>
            <person name="Tan P."/>
            <person name="Li Q."/>
            <person name="Min J."/>
            <person name="Yang Y."/>
            <person name="Wang X."/>
            <person name="Fang X."/>
            <person name="Hall R.S."/>
            <person name="Hofmann A."/>
            <person name="Sternberg P.W."/>
            <person name="Jex A.R."/>
            <person name="Gasser R.B."/>
        </authorList>
    </citation>
    <scope>NUCLEOTIDE SEQUENCE [LARGE SCALE GENOMIC DNA]</scope>
    <source>
        <strain evidence="2">PN_DK_2014</strain>
    </source>
</reference>
<evidence type="ECO:0000313" key="3">
    <source>
        <dbReference type="Proteomes" id="UP000031036"/>
    </source>
</evidence>
<dbReference type="OMA" id="AVPLNCH"/>
<name>A0A0B2VMK6_TOXCA</name>
<sequence length="219" mass="24654">MSNTLTVASEEQRMHMAKERKRAREQSDESTSEDRLHEDVKRTKLGSPSETVSADEYIFWLVRKPTRISLDKLSDLKFPTKAERHVETLSSQESNGVSLQCQFEPARTQLLHVPMNIVTSQKDALRLKAANELCGTVFITERITTADEARVDFGTGTAGMTPEADNGHGEDATDTFNFEIHSIRKKPALPIEGVRERVKAFGVSRKKKRDKLPNLITSK</sequence>
<organism evidence="2 3">
    <name type="scientific">Toxocara canis</name>
    <name type="common">Canine roundworm</name>
    <dbReference type="NCBI Taxonomy" id="6265"/>
    <lineage>
        <taxon>Eukaryota</taxon>
        <taxon>Metazoa</taxon>
        <taxon>Ecdysozoa</taxon>
        <taxon>Nematoda</taxon>
        <taxon>Chromadorea</taxon>
        <taxon>Rhabditida</taxon>
        <taxon>Spirurina</taxon>
        <taxon>Ascaridomorpha</taxon>
        <taxon>Ascaridoidea</taxon>
        <taxon>Toxocaridae</taxon>
        <taxon>Toxocara</taxon>
    </lineage>
</organism>
<gene>
    <name evidence="2" type="ORF">Tcan_10418</name>
</gene>
<feature type="compositionally biased region" description="Basic and acidic residues" evidence="1">
    <location>
        <begin position="10"/>
        <end position="42"/>
    </location>
</feature>
<dbReference type="OrthoDB" id="5829268at2759"/>
<dbReference type="EMBL" id="JPKZ01001320">
    <property type="protein sequence ID" value="KHN82614.1"/>
    <property type="molecule type" value="Genomic_DNA"/>
</dbReference>
<proteinExistence type="predicted"/>
<feature type="region of interest" description="Disordered" evidence="1">
    <location>
        <begin position="1"/>
        <end position="47"/>
    </location>
</feature>
<evidence type="ECO:0000313" key="2">
    <source>
        <dbReference type="EMBL" id="KHN82614.1"/>
    </source>
</evidence>
<evidence type="ECO:0000256" key="1">
    <source>
        <dbReference type="SAM" id="MobiDB-lite"/>
    </source>
</evidence>
<dbReference type="AlphaFoldDB" id="A0A0B2VMK6"/>
<dbReference type="Proteomes" id="UP000031036">
    <property type="component" value="Unassembled WGS sequence"/>
</dbReference>
<keyword evidence="3" id="KW-1185">Reference proteome</keyword>
<comment type="caution">
    <text evidence="2">The sequence shown here is derived from an EMBL/GenBank/DDBJ whole genome shotgun (WGS) entry which is preliminary data.</text>
</comment>